<feature type="compositionally biased region" description="Basic and acidic residues" evidence="1">
    <location>
        <begin position="68"/>
        <end position="81"/>
    </location>
</feature>
<reference evidence="2 3" key="1">
    <citation type="journal article" date="2009" name="PLoS ONE">
        <title>Methylobacterium genome sequences: a reference blueprint to investigate microbial metabolism of C1 compounds from natural and industrial sources.</title>
        <authorList>
            <person name="Vuilleumier S."/>
            <person name="Chistoserdova L."/>
            <person name="Lee M.-C."/>
            <person name="Bringel F."/>
            <person name="Lajus A."/>
            <person name="Zhou Y."/>
            <person name="Gourion B."/>
            <person name="Barbe V."/>
            <person name="Chang J."/>
            <person name="Cruveiller S."/>
            <person name="Dossat C."/>
            <person name="Gillett W."/>
            <person name="Gruffaz C."/>
            <person name="Haugen E."/>
            <person name="Hourcade E."/>
            <person name="Levy R."/>
            <person name="Mangenot S."/>
            <person name="Muller E."/>
            <person name="Nadalig T."/>
            <person name="Pagni M."/>
            <person name="Penny C."/>
            <person name="Peyraud R."/>
            <person name="Robinson D.G."/>
            <person name="Roche D."/>
            <person name="Rouy Z."/>
            <person name="Saenampechek C."/>
            <person name="Salvignol G."/>
            <person name="Vallenet D."/>
            <person name="Wu Z."/>
            <person name="Marx C.J."/>
            <person name="Vorholt J.A."/>
            <person name="Olson M.V."/>
            <person name="Kaul R."/>
            <person name="Weissenbach J."/>
            <person name="Medigue C."/>
            <person name="Lidstrom M.E."/>
        </authorList>
    </citation>
    <scope>NUCLEOTIDE SEQUENCE [LARGE SCALE GENOMIC DNA]</scope>
    <source>
        <strain evidence="3">ATCC 14718 / DSM 1338 / JCM 2805 / NCIMB 9133 / AM1</strain>
    </source>
</reference>
<accession>C5B0H6</accession>
<evidence type="ECO:0000313" key="2">
    <source>
        <dbReference type="EMBL" id="ACS41563.1"/>
    </source>
</evidence>
<feature type="region of interest" description="Disordered" evidence="1">
    <location>
        <begin position="1"/>
        <end position="31"/>
    </location>
</feature>
<dbReference type="EMBL" id="CP001510">
    <property type="protein sequence ID" value="ACS41563.1"/>
    <property type="molecule type" value="Genomic_DNA"/>
</dbReference>
<proteinExistence type="predicted"/>
<dbReference type="KEGG" id="mea:Mex_1p3875"/>
<dbReference type="Proteomes" id="UP000009081">
    <property type="component" value="Chromosome"/>
</dbReference>
<keyword evidence="3" id="KW-1185">Reference proteome</keyword>
<protein>
    <submittedName>
        <fullName evidence="2">Uncharacterized protein</fullName>
    </submittedName>
</protein>
<gene>
    <name evidence="2" type="ordered locus">MexAM1_META1p3875</name>
</gene>
<organism evidence="2 3">
    <name type="scientific">Methylorubrum extorquens (strain ATCC 14718 / DSM 1338 / JCM 2805 / NCIMB 9133 / AM1)</name>
    <name type="common">Methylobacterium extorquens</name>
    <dbReference type="NCBI Taxonomy" id="272630"/>
    <lineage>
        <taxon>Bacteria</taxon>
        <taxon>Pseudomonadati</taxon>
        <taxon>Pseudomonadota</taxon>
        <taxon>Alphaproteobacteria</taxon>
        <taxon>Hyphomicrobiales</taxon>
        <taxon>Methylobacteriaceae</taxon>
        <taxon>Methylorubrum</taxon>
    </lineage>
</organism>
<evidence type="ECO:0000313" key="3">
    <source>
        <dbReference type="Proteomes" id="UP000009081"/>
    </source>
</evidence>
<feature type="region of interest" description="Disordered" evidence="1">
    <location>
        <begin position="61"/>
        <end position="81"/>
    </location>
</feature>
<name>C5B0H6_METEA</name>
<dbReference type="HOGENOM" id="CLU_195243_0_0_5"/>
<sequence>MLPPLQKESSVEAGHQTLGSAENPVPVGHAAGAEVGAGHALQGLASRSRIAEICPAKINTASRARFRRPSEREERSHFEWA</sequence>
<evidence type="ECO:0000256" key="1">
    <source>
        <dbReference type="SAM" id="MobiDB-lite"/>
    </source>
</evidence>
<dbReference type="AlphaFoldDB" id="C5B0H6"/>